<keyword evidence="2 3" id="KW-0418">Kinase</keyword>
<protein>
    <recommendedName>
        <fullName evidence="3">Glucokinase</fullName>
        <ecNumber evidence="3">2.7.1.2</ecNumber>
    </recommendedName>
    <alternativeName>
        <fullName evidence="3">Glucose kinase</fullName>
    </alternativeName>
</protein>
<comment type="similarity">
    <text evidence="3 4">Belongs to the bacterial glucokinase family.</text>
</comment>
<evidence type="ECO:0000256" key="3">
    <source>
        <dbReference type="HAMAP-Rule" id="MF_00524"/>
    </source>
</evidence>
<dbReference type="Gene3D" id="3.40.367.20">
    <property type="match status" value="1"/>
</dbReference>
<dbReference type="GO" id="GO:0004340">
    <property type="term" value="F:glucokinase activity"/>
    <property type="evidence" value="ECO:0007669"/>
    <property type="project" value="UniProtKB-UniRule"/>
</dbReference>
<dbReference type="PANTHER" id="PTHR47690">
    <property type="entry name" value="GLUCOKINASE"/>
    <property type="match status" value="1"/>
</dbReference>
<comment type="catalytic activity">
    <reaction evidence="3">
        <text>D-glucose + ATP = D-glucose 6-phosphate + ADP + H(+)</text>
        <dbReference type="Rhea" id="RHEA:17825"/>
        <dbReference type="ChEBI" id="CHEBI:4167"/>
        <dbReference type="ChEBI" id="CHEBI:15378"/>
        <dbReference type="ChEBI" id="CHEBI:30616"/>
        <dbReference type="ChEBI" id="CHEBI:61548"/>
        <dbReference type="ChEBI" id="CHEBI:456216"/>
        <dbReference type="EC" id="2.7.1.2"/>
    </reaction>
</comment>
<keyword evidence="3" id="KW-0067">ATP-binding</keyword>
<name>A0A7W9AJ06_9SPHN</name>
<proteinExistence type="inferred from homology"/>
<dbReference type="InterPro" id="IPR043129">
    <property type="entry name" value="ATPase_NBD"/>
</dbReference>
<dbReference type="NCBIfam" id="TIGR00749">
    <property type="entry name" value="glk"/>
    <property type="match status" value="1"/>
</dbReference>
<dbReference type="AlphaFoldDB" id="A0A7W9AJ06"/>
<dbReference type="InterPro" id="IPR050201">
    <property type="entry name" value="Bacterial_glucokinase"/>
</dbReference>
<dbReference type="PANTHER" id="PTHR47690:SF1">
    <property type="entry name" value="GLUCOKINASE"/>
    <property type="match status" value="1"/>
</dbReference>
<dbReference type="Proteomes" id="UP000549617">
    <property type="component" value="Unassembled WGS sequence"/>
</dbReference>
<keyword evidence="6" id="KW-1185">Reference proteome</keyword>
<dbReference type="Gene3D" id="3.30.420.40">
    <property type="match status" value="1"/>
</dbReference>
<reference evidence="5 6" key="1">
    <citation type="submission" date="2020-08" db="EMBL/GenBank/DDBJ databases">
        <title>Genomic Encyclopedia of Type Strains, Phase IV (KMG-IV): sequencing the most valuable type-strain genomes for metagenomic binning, comparative biology and taxonomic classification.</title>
        <authorList>
            <person name="Goeker M."/>
        </authorList>
    </citation>
    <scope>NUCLEOTIDE SEQUENCE [LARGE SCALE GENOMIC DNA]</scope>
    <source>
        <strain evidence="5 6">DSM 25079</strain>
    </source>
</reference>
<dbReference type="HAMAP" id="MF_00524">
    <property type="entry name" value="Glucokinase"/>
    <property type="match status" value="1"/>
</dbReference>
<dbReference type="InterPro" id="IPR003836">
    <property type="entry name" value="Glucokinase"/>
</dbReference>
<evidence type="ECO:0000256" key="1">
    <source>
        <dbReference type="ARBA" id="ARBA00022679"/>
    </source>
</evidence>
<dbReference type="EMBL" id="JACIJC010000004">
    <property type="protein sequence ID" value="MBB5686558.1"/>
    <property type="molecule type" value="Genomic_DNA"/>
</dbReference>
<keyword evidence="3" id="KW-0547">Nucleotide-binding</keyword>
<dbReference type="GO" id="GO:0005829">
    <property type="term" value="C:cytosol"/>
    <property type="evidence" value="ECO:0007669"/>
    <property type="project" value="TreeGrafter"/>
</dbReference>
<evidence type="ECO:0000256" key="4">
    <source>
        <dbReference type="RuleBase" id="RU004046"/>
    </source>
</evidence>
<keyword evidence="1 3" id="KW-0808">Transferase</keyword>
<dbReference type="GO" id="GO:0005536">
    <property type="term" value="F:D-glucose binding"/>
    <property type="evidence" value="ECO:0007669"/>
    <property type="project" value="InterPro"/>
</dbReference>
<dbReference type="EC" id="2.7.1.2" evidence="3"/>
<dbReference type="SUPFAM" id="SSF53067">
    <property type="entry name" value="Actin-like ATPase domain"/>
    <property type="match status" value="1"/>
</dbReference>
<keyword evidence="3" id="KW-0324">Glycolysis</keyword>
<feature type="binding site" evidence="3">
    <location>
        <begin position="28"/>
        <end position="33"/>
    </location>
    <ligand>
        <name>ATP</name>
        <dbReference type="ChEBI" id="CHEBI:30616"/>
    </ligand>
</feature>
<gene>
    <name evidence="3" type="primary">glk</name>
    <name evidence="5" type="ORF">FHS49_002582</name>
</gene>
<comment type="caution">
    <text evidence="5">The sequence shown here is derived from an EMBL/GenBank/DDBJ whole genome shotgun (WGS) entry which is preliminary data.</text>
</comment>
<evidence type="ECO:0000313" key="6">
    <source>
        <dbReference type="Proteomes" id="UP000549617"/>
    </source>
</evidence>
<dbReference type="CDD" id="cd24008">
    <property type="entry name" value="ASKHA_NBD_GLK"/>
    <property type="match status" value="1"/>
</dbReference>
<keyword evidence="3" id="KW-0963">Cytoplasm</keyword>
<accession>A0A7W9AJ06</accession>
<organism evidence="5 6">
    <name type="scientific">Sphingobium boeckii</name>
    <dbReference type="NCBI Taxonomy" id="1082345"/>
    <lineage>
        <taxon>Bacteria</taxon>
        <taxon>Pseudomonadati</taxon>
        <taxon>Pseudomonadota</taxon>
        <taxon>Alphaproteobacteria</taxon>
        <taxon>Sphingomonadales</taxon>
        <taxon>Sphingomonadaceae</taxon>
        <taxon>Sphingobium</taxon>
    </lineage>
</organism>
<evidence type="ECO:0000256" key="2">
    <source>
        <dbReference type="ARBA" id="ARBA00022777"/>
    </source>
</evidence>
<evidence type="ECO:0000313" key="5">
    <source>
        <dbReference type="EMBL" id="MBB5686558.1"/>
    </source>
</evidence>
<dbReference type="Pfam" id="PF02685">
    <property type="entry name" value="Glucokinase"/>
    <property type="match status" value="1"/>
</dbReference>
<comment type="subcellular location">
    <subcellularLocation>
        <location evidence="3">Cytoplasm</location>
    </subcellularLocation>
</comment>
<sequence>MAMQPIASPESVPAANAGAGAMTEIVAVDIGGTHARFAIARVARGRVAEIGEPVTLKSAEHASFQTAWEHFASEIGRPLPRAAGIAIASPITGDVIKLTNNPWIIRPALIPEKLGVDSHVLVNDFGAVAHAAAQLGPEHFRHLCGPDTAFPANGTISIVGPGTGLGVAHVLRRDGRYFVSETEGGHIDFAPLDPLEDAILARMRTRYRRVSAERLVSGPGLVNFYEALAAIEGRSVETRDDKSLWTMAMEGGDSLAAAALDRFCLSLGAVSGDIALAQGAQGVVIAGGLGLRIADHLAQSGFAERFTAKGRFEAMMAAIPVKLITYAQPGLYGAAAAYAEAHR</sequence>
<dbReference type="GO" id="GO:0005524">
    <property type="term" value="F:ATP binding"/>
    <property type="evidence" value="ECO:0007669"/>
    <property type="project" value="UniProtKB-UniRule"/>
</dbReference>
<dbReference type="NCBIfam" id="NF009073">
    <property type="entry name" value="PRK12408.1"/>
    <property type="match status" value="1"/>
</dbReference>
<dbReference type="GO" id="GO:0006096">
    <property type="term" value="P:glycolytic process"/>
    <property type="evidence" value="ECO:0007669"/>
    <property type="project" value="UniProtKB-UniRule"/>
</dbReference>